<name>A0ABQ3L6G5_9SPHN</name>
<dbReference type="Proteomes" id="UP000652430">
    <property type="component" value="Unassembled WGS sequence"/>
</dbReference>
<sequence>MTRRGELLRRDEQADPSLVEPRPRPFLDQFEHDADPRRDVLQPPDEPRKYHDRDIVRRSDSESSRGARRIERSRRIDDRPGPVEHRSNLWRACFCKRERNIPFPFVTSDVSPT</sequence>
<organism evidence="2 3">
    <name type="scientific">Sphingomonas glacialis</name>
    <dbReference type="NCBI Taxonomy" id="658225"/>
    <lineage>
        <taxon>Bacteria</taxon>
        <taxon>Pseudomonadati</taxon>
        <taxon>Pseudomonadota</taxon>
        <taxon>Alphaproteobacteria</taxon>
        <taxon>Sphingomonadales</taxon>
        <taxon>Sphingomonadaceae</taxon>
        <taxon>Sphingomonas</taxon>
    </lineage>
</organism>
<reference evidence="3" key="1">
    <citation type="journal article" date="2019" name="Int. J. Syst. Evol. Microbiol.">
        <title>The Global Catalogue of Microorganisms (GCM) 10K type strain sequencing project: providing services to taxonomists for standard genome sequencing and annotation.</title>
        <authorList>
            <consortium name="The Broad Institute Genomics Platform"/>
            <consortium name="The Broad Institute Genome Sequencing Center for Infectious Disease"/>
            <person name="Wu L."/>
            <person name="Ma J."/>
        </authorList>
    </citation>
    <scope>NUCLEOTIDE SEQUENCE [LARGE SCALE GENOMIC DNA]</scope>
    <source>
        <strain evidence="3">CGMCC 1.8957</strain>
    </source>
</reference>
<evidence type="ECO:0000313" key="2">
    <source>
        <dbReference type="EMBL" id="GHH06809.1"/>
    </source>
</evidence>
<evidence type="ECO:0000256" key="1">
    <source>
        <dbReference type="SAM" id="MobiDB-lite"/>
    </source>
</evidence>
<keyword evidence="3" id="KW-1185">Reference proteome</keyword>
<evidence type="ECO:0000313" key="3">
    <source>
        <dbReference type="Proteomes" id="UP000652430"/>
    </source>
</evidence>
<feature type="compositionally biased region" description="Basic and acidic residues" evidence="1">
    <location>
        <begin position="21"/>
        <end position="84"/>
    </location>
</feature>
<comment type="caution">
    <text evidence="2">The sequence shown here is derived from an EMBL/GenBank/DDBJ whole genome shotgun (WGS) entry which is preliminary data.</text>
</comment>
<feature type="compositionally biased region" description="Basic and acidic residues" evidence="1">
    <location>
        <begin position="1"/>
        <end position="13"/>
    </location>
</feature>
<gene>
    <name evidence="2" type="ORF">GCM10008023_00130</name>
</gene>
<dbReference type="EMBL" id="BNAQ01000001">
    <property type="protein sequence ID" value="GHH06809.1"/>
    <property type="molecule type" value="Genomic_DNA"/>
</dbReference>
<protein>
    <submittedName>
        <fullName evidence="2">Uncharacterized protein</fullName>
    </submittedName>
</protein>
<accession>A0ABQ3L6G5</accession>
<feature type="region of interest" description="Disordered" evidence="1">
    <location>
        <begin position="1"/>
        <end position="84"/>
    </location>
</feature>
<proteinExistence type="predicted"/>